<dbReference type="Proteomes" id="UP001165663">
    <property type="component" value="Unassembled WGS sequence"/>
</dbReference>
<comment type="caution">
    <text evidence="2">The sequence shown here is derived from an EMBL/GenBank/DDBJ whole genome shotgun (WGS) entry which is preliminary data.</text>
</comment>
<organism evidence="2 3">
    <name type="scientific">Mycobacterium kiyosense</name>
    <dbReference type="NCBI Taxonomy" id="2871094"/>
    <lineage>
        <taxon>Bacteria</taxon>
        <taxon>Bacillati</taxon>
        <taxon>Actinomycetota</taxon>
        <taxon>Actinomycetes</taxon>
        <taxon>Mycobacteriales</taxon>
        <taxon>Mycobacteriaceae</taxon>
        <taxon>Mycobacterium</taxon>
    </lineage>
</organism>
<dbReference type="EMBL" id="BRXE01000086">
    <property type="protein sequence ID" value="GLB85460.1"/>
    <property type="molecule type" value="Genomic_DNA"/>
</dbReference>
<name>A0A9P3Q7Q0_9MYCO</name>
<dbReference type="EMBL" id="BRZI01000022">
    <property type="protein sequence ID" value="GLD31182.1"/>
    <property type="molecule type" value="Genomic_DNA"/>
</dbReference>
<reference evidence="2" key="1">
    <citation type="submission" date="2022-08" db="EMBL/GenBank/DDBJ databases">
        <title>Mycobacterium kiyosense sp. nov., scotochromogenic slow-glowing species isolated from respiratory specimens.</title>
        <authorList>
            <person name="Fukano H."/>
            <person name="Kazumi Y."/>
            <person name="Sakagami N."/>
            <person name="Ato M."/>
            <person name="Mitarai S."/>
            <person name="Hoshino Y."/>
        </authorList>
    </citation>
    <scope>NUCLEOTIDE SEQUENCE</scope>
    <source>
        <strain evidence="2">1413</strain>
        <strain evidence="1">SRL2020-028</strain>
    </source>
</reference>
<gene>
    <name evidence="2" type="ORF">Mkiyose1413_30650</name>
    <name evidence="1" type="ORF">SRL2020028_47160</name>
</gene>
<sequence length="94" mass="10073">MAQPQQFLVEWYGPRTCARPIGEIVDLLNGRAEFMATRGTVVRLLTAMTVPGDNYTFGVFAAESAEVVALICGDVGAPAERISGGVGWVRPENC</sequence>
<dbReference type="Proteomes" id="UP001064782">
    <property type="component" value="Unassembled WGS sequence"/>
</dbReference>
<evidence type="ECO:0000313" key="2">
    <source>
        <dbReference type="EMBL" id="GLD31182.1"/>
    </source>
</evidence>
<protein>
    <submittedName>
        <fullName evidence="2">Uncharacterized protein</fullName>
    </submittedName>
</protein>
<accession>A0A9P3Q7Q0</accession>
<keyword evidence="3" id="KW-1185">Reference proteome</keyword>
<dbReference type="AlphaFoldDB" id="A0A9P3Q7Q0"/>
<evidence type="ECO:0000313" key="1">
    <source>
        <dbReference type="EMBL" id="GLB85460.1"/>
    </source>
</evidence>
<proteinExistence type="predicted"/>
<evidence type="ECO:0000313" key="3">
    <source>
        <dbReference type="Proteomes" id="UP001064782"/>
    </source>
</evidence>